<keyword evidence="9" id="KW-0539">Nucleus</keyword>
<dbReference type="GO" id="GO:0005634">
    <property type="term" value="C:nucleus"/>
    <property type="evidence" value="ECO:0007669"/>
    <property type="project" value="UniProtKB-SubCell"/>
</dbReference>
<dbReference type="OrthoDB" id="6353017at2759"/>
<evidence type="ECO:0000256" key="5">
    <source>
        <dbReference type="ARBA" id="ARBA00022776"/>
    </source>
</evidence>
<evidence type="ECO:0000256" key="4">
    <source>
        <dbReference type="ARBA" id="ARBA00022618"/>
    </source>
</evidence>
<dbReference type="InterPro" id="IPR013255">
    <property type="entry name" value="Spc25_C"/>
</dbReference>
<evidence type="ECO:0000256" key="7">
    <source>
        <dbReference type="ARBA" id="ARBA00023306"/>
    </source>
</evidence>
<keyword evidence="6" id="KW-0175">Coiled coil</keyword>
<comment type="caution">
    <text evidence="12">The sequence shown here is derived from an EMBL/GenBank/DDBJ whole genome shotgun (WGS) entry which is preliminary data.</text>
</comment>
<evidence type="ECO:0000256" key="2">
    <source>
        <dbReference type="ARBA" id="ARBA00006379"/>
    </source>
</evidence>
<keyword evidence="8 9" id="KW-0137">Centromere</keyword>
<evidence type="ECO:0000313" key="12">
    <source>
        <dbReference type="EMBL" id="TDH66902.1"/>
    </source>
</evidence>
<comment type="similarity">
    <text evidence="2 9">Belongs to the SPC25 family.</text>
</comment>
<reference evidence="12 13" key="1">
    <citation type="journal article" date="2021" name="Genome Biol.">
        <title>AFLAP: assembly-free linkage analysis pipeline using k-mers from genome sequencing data.</title>
        <authorList>
            <person name="Fletcher K."/>
            <person name="Zhang L."/>
            <person name="Gil J."/>
            <person name="Han R."/>
            <person name="Cavanaugh K."/>
            <person name="Michelmore R."/>
        </authorList>
    </citation>
    <scope>NUCLEOTIDE SEQUENCE [LARGE SCALE GENOMIC DNA]</scope>
    <source>
        <strain evidence="12 13">SF5</strain>
    </source>
</reference>
<dbReference type="InterPro" id="IPR045143">
    <property type="entry name" value="Spc25"/>
</dbReference>
<evidence type="ECO:0000259" key="11">
    <source>
        <dbReference type="Pfam" id="PF08234"/>
    </source>
</evidence>
<comment type="subcellular location">
    <subcellularLocation>
        <location evidence="1">Chromosome</location>
        <location evidence="1">Centromere</location>
    </subcellularLocation>
    <subcellularLocation>
        <location evidence="9">Nucleus</location>
    </subcellularLocation>
    <subcellularLocation>
        <location evidence="9">Chromosome</location>
        <location evidence="9">Centromere</location>
        <location evidence="9">Kinetochore</location>
    </subcellularLocation>
</comment>
<evidence type="ECO:0000256" key="9">
    <source>
        <dbReference type="RuleBase" id="RU367150"/>
    </source>
</evidence>
<keyword evidence="7 9" id="KW-0131">Cell cycle</keyword>
<dbReference type="GO" id="GO:0007059">
    <property type="term" value="P:chromosome segregation"/>
    <property type="evidence" value="ECO:0007669"/>
    <property type="project" value="InterPro"/>
</dbReference>
<dbReference type="PANTHER" id="PTHR14281">
    <property type="entry name" value="KINETOCHORE PROTEIN SPC25-RELATED"/>
    <property type="match status" value="1"/>
</dbReference>
<accession>A0A976ICJ0</accession>
<dbReference type="Gene3D" id="3.30.457.50">
    <property type="entry name" value="Chromosome segregation protein Spc25"/>
    <property type="match status" value="1"/>
</dbReference>
<evidence type="ECO:0000313" key="13">
    <source>
        <dbReference type="Proteomes" id="UP000294530"/>
    </source>
</evidence>
<keyword evidence="4 9" id="KW-0132">Cell division</keyword>
<feature type="region of interest" description="Disordered" evidence="10">
    <location>
        <begin position="44"/>
        <end position="65"/>
    </location>
</feature>
<protein>
    <recommendedName>
        <fullName evidence="9">Kinetochore protein SPC25</fullName>
    </recommendedName>
</protein>
<sequence>MNETWRPAELPASLETEALVQLNLSARSELEAWAESQKTLILDDKRADQQQSQEHARASDEAQRKREMLQIEHQKLSADTHAKERELNSCQMEIEVLQAEKRRREPVVKHLFERTVKEDVNLKQLVEDSQKQRATQEYQLQELKVGLAMYQRLGLFFEPAEENRIIVKFTQIDPQDSNRVFSFRITIDPITDKYIIDSCSEVVPSLSQLVTELNESGDLARFIRSMRRQFKQSKVANSNICASLYQQETIDCDATAFVVAAQVFPTCPRETQIAAQWLLHAAHFSMARIVHSFVLHPDRVCVVIIVLEGILELRSRLAFIEMV</sequence>
<comment type="function">
    <text evidence="9">Acts as a component of the essential kinetochore-associated NDC80 complex, which is required for chromosome segregation and spindle checkpoint activity.</text>
</comment>
<evidence type="ECO:0000256" key="6">
    <source>
        <dbReference type="ARBA" id="ARBA00023054"/>
    </source>
</evidence>
<dbReference type="EMBL" id="SHOA02000013">
    <property type="protein sequence ID" value="TDH66902.1"/>
    <property type="molecule type" value="Genomic_DNA"/>
</dbReference>
<evidence type="ECO:0000256" key="1">
    <source>
        <dbReference type="ARBA" id="ARBA00004584"/>
    </source>
</evidence>
<dbReference type="Proteomes" id="UP000294530">
    <property type="component" value="Unassembled WGS sequence"/>
</dbReference>
<dbReference type="RefSeq" id="XP_067816401.1">
    <property type="nucleotide sequence ID" value="XM_067966558.1"/>
</dbReference>
<keyword evidence="13" id="KW-1185">Reference proteome</keyword>
<dbReference type="GO" id="GO:0051301">
    <property type="term" value="P:cell division"/>
    <property type="evidence" value="ECO:0007669"/>
    <property type="project" value="UniProtKB-UniRule"/>
</dbReference>
<keyword evidence="9" id="KW-0995">Kinetochore</keyword>
<dbReference type="PANTHER" id="PTHR14281:SF0">
    <property type="entry name" value="KINETOCHORE PROTEIN SPC25"/>
    <property type="match status" value="1"/>
</dbReference>
<dbReference type="Pfam" id="PF08234">
    <property type="entry name" value="Spindle_Spc25"/>
    <property type="match status" value="1"/>
</dbReference>
<gene>
    <name evidence="12" type="ORF">CCR75_008506</name>
</gene>
<dbReference type="CDD" id="cd23784">
    <property type="entry name" value="RWD_Spc25"/>
    <property type="match status" value="1"/>
</dbReference>
<feature type="domain" description="Chromosome segregation protein Spc25 C-terminal" evidence="11">
    <location>
        <begin position="161"/>
        <end position="231"/>
    </location>
</feature>
<evidence type="ECO:0000256" key="3">
    <source>
        <dbReference type="ARBA" id="ARBA00022454"/>
    </source>
</evidence>
<evidence type="ECO:0000256" key="10">
    <source>
        <dbReference type="SAM" id="MobiDB-lite"/>
    </source>
</evidence>
<proteinExistence type="inferred from homology"/>
<keyword evidence="3 9" id="KW-0158">Chromosome</keyword>
<evidence type="ECO:0000256" key="8">
    <source>
        <dbReference type="ARBA" id="ARBA00023328"/>
    </source>
</evidence>
<dbReference type="AlphaFoldDB" id="A0A976ICJ0"/>
<dbReference type="GO" id="GO:0031262">
    <property type="term" value="C:Ndc80 complex"/>
    <property type="evidence" value="ECO:0007669"/>
    <property type="project" value="InterPro"/>
</dbReference>
<comment type="subunit">
    <text evidence="9">Component of the NDC80 complex.</text>
</comment>
<dbReference type="GeneID" id="94352229"/>
<keyword evidence="5 9" id="KW-0498">Mitosis</keyword>
<organism evidence="12 13">
    <name type="scientific">Bremia lactucae</name>
    <name type="common">Lettuce downy mildew</name>
    <dbReference type="NCBI Taxonomy" id="4779"/>
    <lineage>
        <taxon>Eukaryota</taxon>
        <taxon>Sar</taxon>
        <taxon>Stramenopiles</taxon>
        <taxon>Oomycota</taxon>
        <taxon>Peronosporomycetes</taxon>
        <taxon>Peronosporales</taxon>
        <taxon>Peronosporaceae</taxon>
        <taxon>Bremia</taxon>
    </lineage>
</organism>
<dbReference type="KEGG" id="blac:94352229"/>
<name>A0A976ICJ0_BRELC</name>